<dbReference type="SUPFAM" id="SSF52540">
    <property type="entry name" value="P-loop containing nucleoside triphosphate hydrolases"/>
    <property type="match status" value="1"/>
</dbReference>
<dbReference type="InterPro" id="IPR027417">
    <property type="entry name" value="P-loop_NTPase"/>
</dbReference>
<keyword evidence="1" id="KW-0547">Nucleotide-binding</keyword>
<proteinExistence type="predicted"/>
<name>A0AAU8JF56_9CYAN</name>
<evidence type="ECO:0000313" key="1">
    <source>
        <dbReference type="EMBL" id="XCM37364.1"/>
    </source>
</evidence>
<gene>
    <name evidence="1" type="ORF">ABWT76_000118</name>
</gene>
<dbReference type="AlphaFoldDB" id="A0AAU8JF56"/>
<dbReference type="GO" id="GO:0005524">
    <property type="term" value="F:ATP binding"/>
    <property type="evidence" value="ECO:0007669"/>
    <property type="project" value="UniProtKB-KW"/>
</dbReference>
<sequence>MSSFHDPKFLDELYNVFEPFNPLSPGDPQYVDCREVRGDGDILEELGNKIRRSQRMTCQLYAGHRGAGKSTELLRLKQYLEQNQFLVVYFAADEADIDPEDAEYADILLACTRHILEDLKDIARPDPLTEWLRGRWQELKDLALTEVKFETLSVEGQIAQFAKLTANLRAVPSLRRQIRDKINPYTVTLTQALNEFIAEAKNNLPNGCEKLAVIVDNLDRMVLIPQDNGRTNHEEIFIDRSEQLRSLDCHLVYTVPISLVYSRRSTDLRDIYSDPQVLPMIMVQNPDETTHQPGVDKLTEIITKRVERVAKAALESEVLTTEIFESAEVVQRLCLMSGGHVRNLLLLIQAAINRTHQLPISKKEVQRAITEARDTYRRTVEHDEWQLLAQVHRSKQIINEDQTRNLLFNRCLLEYRYLDNDGELQRWSDVHPLIKNLPEFKAAVAALEKS</sequence>
<organism evidence="1">
    <name type="scientific">Planktothricoides raciborskii GIHE-MW2</name>
    <dbReference type="NCBI Taxonomy" id="2792601"/>
    <lineage>
        <taxon>Bacteria</taxon>
        <taxon>Bacillati</taxon>
        <taxon>Cyanobacteriota</taxon>
        <taxon>Cyanophyceae</taxon>
        <taxon>Oscillatoriophycideae</taxon>
        <taxon>Oscillatoriales</taxon>
        <taxon>Oscillatoriaceae</taxon>
        <taxon>Planktothricoides</taxon>
    </lineage>
</organism>
<accession>A0AAU8JF56</accession>
<keyword evidence="1" id="KW-0067">ATP-binding</keyword>
<protein>
    <submittedName>
        <fullName evidence="1">ATP-binding protein</fullName>
    </submittedName>
</protein>
<dbReference type="EMBL" id="CP159837">
    <property type="protein sequence ID" value="XCM37364.1"/>
    <property type="molecule type" value="Genomic_DNA"/>
</dbReference>
<reference evidence="1" key="1">
    <citation type="submission" date="2024-07" db="EMBL/GenBank/DDBJ databases">
        <authorList>
            <person name="Kim Y.J."/>
            <person name="Jeong J.Y."/>
        </authorList>
    </citation>
    <scope>NUCLEOTIDE SEQUENCE</scope>
    <source>
        <strain evidence="1">GIHE-MW2</strain>
    </source>
</reference>
<dbReference type="RefSeq" id="WP_354635479.1">
    <property type="nucleotide sequence ID" value="NZ_CP159837.1"/>
</dbReference>